<dbReference type="Pfam" id="PF24621">
    <property type="entry name" value="DHQS_C"/>
    <property type="match status" value="1"/>
</dbReference>
<gene>
    <name evidence="18" type="primary">aroB</name>
    <name evidence="21" type="ORF">BWZ43_11980</name>
</gene>
<comment type="subcellular location">
    <subcellularLocation>
        <location evidence="4 18">Cytoplasm</location>
    </subcellularLocation>
</comment>
<comment type="catalytic activity">
    <reaction evidence="1 18">
        <text>7-phospho-2-dehydro-3-deoxy-D-arabino-heptonate = 3-dehydroquinate + phosphate</text>
        <dbReference type="Rhea" id="RHEA:21968"/>
        <dbReference type="ChEBI" id="CHEBI:32364"/>
        <dbReference type="ChEBI" id="CHEBI:43474"/>
        <dbReference type="ChEBI" id="CHEBI:58394"/>
        <dbReference type="EC" id="4.2.3.4"/>
    </reaction>
</comment>
<evidence type="ECO:0000256" key="11">
    <source>
        <dbReference type="ARBA" id="ARBA00022723"/>
    </source>
</evidence>
<dbReference type="Gene3D" id="1.20.1090.10">
    <property type="entry name" value="Dehydroquinate synthase-like - alpha domain"/>
    <property type="match status" value="1"/>
</dbReference>
<evidence type="ECO:0000256" key="18">
    <source>
        <dbReference type="HAMAP-Rule" id="MF_00110"/>
    </source>
</evidence>
<dbReference type="HAMAP" id="MF_00110">
    <property type="entry name" value="DHQ_synthase"/>
    <property type="match status" value="1"/>
</dbReference>
<evidence type="ECO:0000256" key="17">
    <source>
        <dbReference type="ARBA" id="ARBA00023285"/>
    </source>
</evidence>
<keyword evidence="11 18" id="KW-0479">Metal-binding</keyword>
<evidence type="ECO:0000256" key="6">
    <source>
        <dbReference type="ARBA" id="ARBA00005412"/>
    </source>
</evidence>
<dbReference type="PANTHER" id="PTHR43622:SF7">
    <property type="entry name" value="3-DEHYDROQUINATE SYNTHASE, CHLOROPLASTIC"/>
    <property type="match status" value="1"/>
</dbReference>
<evidence type="ECO:0000259" key="20">
    <source>
        <dbReference type="Pfam" id="PF24621"/>
    </source>
</evidence>
<dbReference type="GO" id="GO:0009073">
    <property type="term" value="P:aromatic amino acid family biosynthetic process"/>
    <property type="evidence" value="ECO:0007669"/>
    <property type="project" value="UniProtKB-KW"/>
</dbReference>
<dbReference type="EMBL" id="MTLA01000132">
    <property type="protein sequence ID" value="OOP68167.1"/>
    <property type="molecule type" value="Genomic_DNA"/>
</dbReference>
<organism evidence="21 22">
    <name type="scientific">Heyndrickxia oleronia</name>
    <dbReference type="NCBI Taxonomy" id="38875"/>
    <lineage>
        <taxon>Bacteria</taxon>
        <taxon>Bacillati</taxon>
        <taxon>Bacillota</taxon>
        <taxon>Bacilli</taxon>
        <taxon>Bacillales</taxon>
        <taxon>Bacillaceae</taxon>
        <taxon>Heyndrickxia</taxon>
    </lineage>
</organism>
<evidence type="ECO:0000256" key="10">
    <source>
        <dbReference type="ARBA" id="ARBA00022605"/>
    </source>
</evidence>
<feature type="binding site" evidence="18">
    <location>
        <begin position="125"/>
        <end position="126"/>
    </location>
    <ligand>
        <name>NAD(+)</name>
        <dbReference type="ChEBI" id="CHEBI:57540"/>
    </ligand>
</feature>
<evidence type="ECO:0000256" key="16">
    <source>
        <dbReference type="ARBA" id="ARBA00023239"/>
    </source>
</evidence>
<dbReference type="InterPro" id="IPR056179">
    <property type="entry name" value="DHQS_C"/>
</dbReference>
<dbReference type="Gene3D" id="3.40.50.1970">
    <property type="match status" value="1"/>
</dbReference>
<reference evidence="21 22" key="1">
    <citation type="submission" date="2017-01" db="EMBL/GenBank/DDBJ databases">
        <title>Draft genome sequence of Bacillus oleronius.</title>
        <authorList>
            <person name="Allam M."/>
        </authorList>
    </citation>
    <scope>NUCLEOTIDE SEQUENCE [LARGE SCALE GENOMIC DNA]</scope>
    <source>
        <strain evidence="21 22">DSM 9356</strain>
    </source>
</reference>
<protein>
    <recommendedName>
        <fullName evidence="8 18">3-dehydroquinate synthase</fullName>
        <shortName evidence="18">DHQS</shortName>
        <ecNumber evidence="7 18">4.2.3.4</ecNumber>
    </recommendedName>
</protein>
<evidence type="ECO:0000313" key="21">
    <source>
        <dbReference type="EMBL" id="OOP68167.1"/>
    </source>
</evidence>
<sequence>MDVIHVSTASKNYHVYLGREILGNLKDHLTEFSKLWIITNTDLKELHLDTLTNHLPNIDTHIYIAPNGENAKTFEIYQDCISFGMNHGMDRHSVVLAFGGGAIGDLAGFVSATYMRGIAFIQLPTTILAHDSAVGGKVGINHPLGKNMVGAFKQPDLVIYDTQFLATLSIREKRSGFAEIIKHAIISDPLFLQELITEIKSLEDLTAFPLQRYLKKGIETKANIVKQDEVEKDIRSYLNFGHTLAHALEAEAGFGELTHGEAVLIGIVYALNLSMQIYPFAFPYESFISWLEELGYEWKIPENCSFEAILEWMVRDKKSIRNEPVFVLLQDLVRPVRQKVNQELLRKTFLDLQVNNKECSQNEMERTNASTTCISTR</sequence>
<dbReference type="InterPro" id="IPR016037">
    <property type="entry name" value="DHQ_synth_AroB"/>
</dbReference>
<evidence type="ECO:0000256" key="9">
    <source>
        <dbReference type="ARBA" id="ARBA00022490"/>
    </source>
</evidence>
<evidence type="ECO:0000259" key="19">
    <source>
        <dbReference type="Pfam" id="PF01761"/>
    </source>
</evidence>
<evidence type="ECO:0000256" key="5">
    <source>
        <dbReference type="ARBA" id="ARBA00004661"/>
    </source>
</evidence>
<evidence type="ECO:0000256" key="7">
    <source>
        <dbReference type="ARBA" id="ARBA00013031"/>
    </source>
</evidence>
<keyword evidence="15 18" id="KW-0057">Aromatic amino acid biosynthesis</keyword>
<evidence type="ECO:0000256" key="13">
    <source>
        <dbReference type="ARBA" id="ARBA00022833"/>
    </source>
</evidence>
<comment type="function">
    <text evidence="18">Catalyzes the conversion of 3-deoxy-D-arabino-heptulosonate 7-phosphate (DAHP) to dehydroquinate (DHQ).</text>
</comment>
<feature type="binding site" evidence="18">
    <location>
        <begin position="101"/>
        <end position="105"/>
    </location>
    <ligand>
        <name>NAD(+)</name>
        <dbReference type="ChEBI" id="CHEBI:57540"/>
    </ligand>
</feature>
<dbReference type="UniPathway" id="UPA00053">
    <property type="reaction ID" value="UER00085"/>
</dbReference>
<dbReference type="GO" id="GO:0008652">
    <property type="term" value="P:amino acid biosynthetic process"/>
    <property type="evidence" value="ECO:0007669"/>
    <property type="project" value="UniProtKB-KW"/>
</dbReference>
<proteinExistence type="inferred from homology"/>
<keyword evidence="17 18" id="KW-0170">Cobalt</keyword>
<dbReference type="RefSeq" id="WP_078110232.1">
    <property type="nucleotide sequence ID" value="NZ_CP065424.1"/>
</dbReference>
<feature type="binding site" evidence="18">
    <location>
        <position position="137"/>
    </location>
    <ligand>
        <name>NAD(+)</name>
        <dbReference type="ChEBI" id="CHEBI:57540"/>
    </ligand>
</feature>
<dbReference type="PANTHER" id="PTHR43622">
    <property type="entry name" value="3-DEHYDROQUINATE SYNTHASE"/>
    <property type="match status" value="1"/>
</dbReference>
<feature type="binding site" evidence="18">
    <location>
        <position position="146"/>
    </location>
    <ligand>
        <name>NAD(+)</name>
        <dbReference type="ChEBI" id="CHEBI:57540"/>
    </ligand>
</feature>
<evidence type="ECO:0000256" key="12">
    <source>
        <dbReference type="ARBA" id="ARBA00022741"/>
    </source>
</evidence>
<dbReference type="InterPro" id="IPR030960">
    <property type="entry name" value="DHQS/DOIS_N"/>
</dbReference>
<dbReference type="SUPFAM" id="SSF56796">
    <property type="entry name" value="Dehydroquinate synthase-like"/>
    <property type="match status" value="1"/>
</dbReference>
<dbReference type="FunFam" id="3.40.50.1970:FF:000007">
    <property type="entry name" value="Pentafunctional AROM polypeptide"/>
    <property type="match status" value="1"/>
</dbReference>
<name>A0A8E2LEV8_9BACI</name>
<dbReference type="InterPro" id="IPR030963">
    <property type="entry name" value="DHQ_synth_fam"/>
</dbReference>
<evidence type="ECO:0000256" key="15">
    <source>
        <dbReference type="ARBA" id="ARBA00023141"/>
    </source>
</evidence>
<comment type="pathway">
    <text evidence="5 18">Metabolic intermediate biosynthesis; chorismate biosynthesis; chorismate from D-erythrose 4-phosphate and phosphoenolpyruvate: step 2/7.</text>
</comment>
<feature type="binding site" evidence="18">
    <location>
        <position position="242"/>
    </location>
    <ligand>
        <name>Zn(2+)</name>
        <dbReference type="ChEBI" id="CHEBI:29105"/>
    </ligand>
</feature>
<comment type="cofactor">
    <cofactor evidence="18">
        <name>Co(2+)</name>
        <dbReference type="ChEBI" id="CHEBI:48828"/>
    </cofactor>
    <cofactor evidence="18">
        <name>Zn(2+)</name>
        <dbReference type="ChEBI" id="CHEBI:29105"/>
    </cofactor>
    <text evidence="18">Binds 1 divalent metal cation per subunit. Can use either Co(2+) or Zn(2+).</text>
</comment>
<dbReference type="GO" id="GO:0003856">
    <property type="term" value="F:3-dehydroquinate synthase activity"/>
    <property type="evidence" value="ECO:0007669"/>
    <property type="project" value="UniProtKB-UniRule"/>
</dbReference>
<dbReference type="Pfam" id="PF01761">
    <property type="entry name" value="DHQ_synthase"/>
    <property type="match status" value="1"/>
</dbReference>
<feature type="binding site" evidence="18">
    <location>
        <position position="259"/>
    </location>
    <ligand>
        <name>Zn(2+)</name>
        <dbReference type="ChEBI" id="CHEBI:29105"/>
    </ligand>
</feature>
<evidence type="ECO:0000256" key="8">
    <source>
        <dbReference type="ARBA" id="ARBA00017684"/>
    </source>
</evidence>
<feature type="domain" description="3-dehydroquinate synthase N-terminal" evidence="19">
    <location>
        <begin position="64"/>
        <end position="174"/>
    </location>
</feature>
<dbReference type="NCBIfam" id="TIGR01357">
    <property type="entry name" value="aroB"/>
    <property type="match status" value="1"/>
</dbReference>
<evidence type="ECO:0000256" key="3">
    <source>
        <dbReference type="ARBA" id="ARBA00001947"/>
    </source>
</evidence>
<accession>A0A8E2LEV8</accession>
<feature type="domain" description="3-dehydroquinate synthase C-terminal" evidence="20">
    <location>
        <begin position="176"/>
        <end position="319"/>
    </location>
</feature>
<dbReference type="InterPro" id="IPR050071">
    <property type="entry name" value="Dehydroquinate_synthase"/>
</dbReference>
<evidence type="ECO:0000256" key="2">
    <source>
        <dbReference type="ARBA" id="ARBA00001911"/>
    </source>
</evidence>
<evidence type="ECO:0000256" key="1">
    <source>
        <dbReference type="ARBA" id="ARBA00001393"/>
    </source>
</evidence>
<dbReference type="CDD" id="cd08195">
    <property type="entry name" value="DHQS"/>
    <property type="match status" value="1"/>
</dbReference>
<keyword evidence="13 18" id="KW-0862">Zinc</keyword>
<dbReference type="EC" id="4.2.3.4" evidence="7 18"/>
<comment type="cofactor">
    <cofactor evidence="2 18">
        <name>NAD(+)</name>
        <dbReference type="ChEBI" id="CHEBI:57540"/>
    </cofactor>
</comment>
<evidence type="ECO:0000256" key="14">
    <source>
        <dbReference type="ARBA" id="ARBA00023027"/>
    </source>
</evidence>
<comment type="caution">
    <text evidence="21">The sequence shown here is derived from an EMBL/GenBank/DDBJ whole genome shotgun (WGS) entry which is preliminary data.</text>
</comment>
<dbReference type="GO" id="GO:0005737">
    <property type="term" value="C:cytoplasm"/>
    <property type="evidence" value="ECO:0007669"/>
    <property type="project" value="UniProtKB-SubCell"/>
</dbReference>
<keyword evidence="14 18" id="KW-0520">NAD</keyword>
<dbReference type="GO" id="GO:0000166">
    <property type="term" value="F:nucleotide binding"/>
    <property type="evidence" value="ECO:0007669"/>
    <property type="project" value="UniProtKB-KW"/>
</dbReference>
<dbReference type="GO" id="GO:0009423">
    <property type="term" value="P:chorismate biosynthetic process"/>
    <property type="evidence" value="ECO:0007669"/>
    <property type="project" value="UniProtKB-UniRule"/>
</dbReference>
<evidence type="ECO:0000256" key="4">
    <source>
        <dbReference type="ARBA" id="ARBA00004496"/>
    </source>
</evidence>
<comment type="caution">
    <text evidence="18">Lacks conserved residue(s) required for the propagation of feature annotation.</text>
</comment>
<feature type="binding site" evidence="18">
    <location>
        <position position="179"/>
    </location>
    <ligand>
        <name>Zn(2+)</name>
        <dbReference type="ChEBI" id="CHEBI:29105"/>
    </ligand>
</feature>
<keyword evidence="10 18" id="KW-0028">Amino-acid biosynthesis</keyword>
<keyword evidence="12 18" id="KW-0547">Nucleotide-binding</keyword>
<dbReference type="GO" id="GO:0046872">
    <property type="term" value="F:metal ion binding"/>
    <property type="evidence" value="ECO:0007669"/>
    <property type="project" value="UniProtKB-KW"/>
</dbReference>
<evidence type="ECO:0000313" key="22">
    <source>
        <dbReference type="Proteomes" id="UP000189761"/>
    </source>
</evidence>
<comment type="similarity">
    <text evidence="6 18">Belongs to the sugar phosphate cyclases superfamily. Dehydroquinate synthase family.</text>
</comment>
<feature type="binding site" evidence="18">
    <location>
        <begin position="164"/>
        <end position="167"/>
    </location>
    <ligand>
        <name>NAD(+)</name>
        <dbReference type="ChEBI" id="CHEBI:57540"/>
    </ligand>
</feature>
<dbReference type="Proteomes" id="UP000189761">
    <property type="component" value="Unassembled WGS sequence"/>
</dbReference>
<comment type="cofactor">
    <cofactor evidence="3">
        <name>Zn(2+)</name>
        <dbReference type="ChEBI" id="CHEBI:29105"/>
    </cofactor>
</comment>
<keyword evidence="9 18" id="KW-0963">Cytoplasm</keyword>
<keyword evidence="22" id="KW-1185">Reference proteome</keyword>
<dbReference type="PIRSF" id="PIRSF001455">
    <property type="entry name" value="DHQ_synth"/>
    <property type="match status" value="1"/>
</dbReference>
<dbReference type="AlphaFoldDB" id="A0A8E2LEV8"/>
<keyword evidence="16 18" id="KW-0456">Lyase</keyword>